<dbReference type="Pfam" id="PF07679">
    <property type="entry name" value="I-set"/>
    <property type="match status" value="2"/>
</dbReference>
<evidence type="ECO:0000259" key="3">
    <source>
        <dbReference type="PROSITE" id="PS50835"/>
    </source>
</evidence>
<reference evidence="6" key="2">
    <citation type="journal article" date="2007" name="PLoS Biol.">
        <title>Survey sequencing and comparative analysis of the elephant shark (Callorhinchus milii) genome.</title>
        <authorList>
            <person name="Venkatesh B."/>
            <person name="Kirkness E.F."/>
            <person name="Loh Y.H."/>
            <person name="Halpern A.L."/>
            <person name="Lee A.P."/>
            <person name="Johnson J."/>
            <person name="Dandona N."/>
            <person name="Viswanathan L.D."/>
            <person name="Tay A."/>
            <person name="Venter J.C."/>
            <person name="Strausberg R.L."/>
            <person name="Brenner S."/>
        </authorList>
    </citation>
    <scope>NUCLEOTIDE SEQUENCE [LARGE SCALE GENOMIC DNA]</scope>
</reference>
<dbReference type="InterPro" id="IPR013783">
    <property type="entry name" value="Ig-like_fold"/>
</dbReference>
<dbReference type="InterPro" id="IPR036116">
    <property type="entry name" value="FN3_sf"/>
</dbReference>
<keyword evidence="1" id="KW-0677">Repeat</keyword>
<proteinExistence type="predicted"/>
<dbReference type="SUPFAM" id="SSF49265">
    <property type="entry name" value="Fibronectin type III"/>
    <property type="match status" value="1"/>
</dbReference>
<dbReference type="SMART" id="SM00409">
    <property type="entry name" value="IG"/>
    <property type="match status" value="2"/>
</dbReference>
<evidence type="ECO:0000256" key="2">
    <source>
        <dbReference type="ARBA" id="ARBA00023319"/>
    </source>
</evidence>
<evidence type="ECO:0000256" key="1">
    <source>
        <dbReference type="ARBA" id="ARBA00022737"/>
    </source>
</evidence>
<feature type="domain" description="Ig-like" evidence="3">
    <location>
        <begin position="69"/>
        <end position="160"/>
    </location>
</feature>
<reference evidence="5" key="4">
    <citation type="submission" date="2025-08" db="UniProtKB">
        <authorList>
            <consortium name="Ensembl"/>
        </authorList>
    </citation>
    <scope>IDENTIFICATION</scope>
</reference>
<keyword evidence="2" id="KW-0393">Immunoglobulin domain</keyword>
<feature type="domain" description="Fibronectin type-III" evidence="4">
    <location>
        <begin position="1"/>
        <end position="52"/>
    </location>
</feature>
<accession>A0A4W3IYG0</accession>
<reference evidence="5" key="5">
    <citation type="submission" date="2025-09" db="UniProtKB">
        <authorList>
            <consortium name="Ensembl"/>
        </authorList>
    </citation>
    <scope>IDENTIFICATION</scope>
</reference>
<dbReference type="GeneTree" id="ENSGT01110000267173"/>
<dbReference type="SUPFAM" id="SSF48726">
    <property type="entry name" value="Immunoglobulin"/>
    <property type="match status" value="2"/>
</dbReference>
<reference evidence="6" key="3">
    <citation type="journal article" date="2014" name="Nature">
        <title>Elephant shark genome provides unique insights into gnathostome evolution.</title>
        <authorList>
            <consortium name="International Elephant Shark Genome Sequencing Consortium"/>
            <person name="Venkatesh B."/>
            <person name="Lee A.P."/>
            <person name="Ravi V."/>
            <person name="Maurya A.K."/>
            <person name="Lian M.M."/>
            <person name="Swann J.B."/>
            <person name="Ohta Y."/>
            <person name="Flajnik M.F."/>
            <person name="Sutoh Y."/>
            <person name="Kasahara M."/>
            <person name="Hoon S."/>
            <person name="Gangu V."/>
            <person name="Roy S.W."/>
            <person name="Irimia M."/>
            <person name="Korzh V."/>
            <person name="Kondrychyn I."/>
            <person name="Lim Z.W."/>
            <person name="Tay B.H."/>
            <person name="Tohari S."/>
            <person name="Kong K.W."/>
            <person name="Ho S."/>
            <person name="Lorente-Galdos B."/>
            <person name="Quilez J."/>
            <person name="Marques-Bonet T."/>
            <person name="Raney B.J."/>
            <person name="Ingham P.W."/>
            <person name="Tay A."/>
            <person name="Hillier L.W."/>
            <person name="Minx P."/>
            <person name="Boehm T."/>
            <person name="Wilson R.K."/>
            <person name="Brenner S."/>
            <person name="Warren W.C."/>
        </authorList>
    </citation>
    <scope>NUCLEOTIDE SEQUENCE [LARGE SCALE GENOMIC DNA]</scope>
</reference>
<sequence length="287" mass="31161">ANDTAVRTTEYPCSGLIEGLEYTFRVIALNRAGASKPIVVIFHGFEFSTSPRSFLHVLTCYSVNLTDAPKIDLGVSMKSLMTVKAGVNVCLEAVVSGKPFPKVSWKKNGNEVVPADGFKITTTRSLCTLELYSVQRKETGEYSIFAENPSGSKSAHVKLKVLEAPTIVIDPTVKEGLTVKAGDTIVITATSILGKPPPKSAWSKGGKYFKPSDIVQIEDTPTSSILSVKYATRKDSGEYTITASNPFGIKEENVPDTPIQCWGWVLHFRRCCLWDEMLKPSACSGGS</sequence>
<dbReference type="CDD" id="cd00063">
    <property type="entry name" value="FN3"/>
    <property type="match status" value="1"/>
</dbReference>
<dbReference type="Gene3D" id="2.60.40.10">
    <property type="entry name" value="Immunoglobulins"/>
    <property type="match status" value="3"/>
</dbReference>
<dbReference type="PROSITE" id="PS50853">
    <property type="entry name" value="FN3"/>
    <property type="match status" value="1"/>
</dbReference>
<dbReference type="InterPro" id="IPR036179">
    <property type="entry name" value="Ig-like_dom_sf"/>
</dbReference>
<feature type="domain" description="Ig-like" evidence="3">
    <location>
        <begin position="165"/>
        <end position="255"/>
    </location>
</feature>
<dbReference type="InterPro" id="IPR013098">
    <property type="entry name" value="Ig_I-set"/>
</dbReference>
<dbReference type="InterPro" id="IPR007110">
    <property type="entry name" value="Ig-like_dom"/>
</dbReference>
<dbReference type="InterPro" id="IPR003599">
    <property type="entry name" value="Ig_sub"/>
</dbReference>
<dbReference type="Ensembl" id="ENSCMIT00000032888.1">
    <property type="protein sequence ID" value="ENSCMIP00000032396.1"/>
    <property type="gene ID" value="ENSCMIG00000013844.1"/>
</dbReference>
<evidence type="ECO:0000313" key="6">
    <source>
        <dbReference type="Proteomes" id="UP000314986"/>
    </source>
</evidence>
<evidence type="ECO:0008006" key="7">
    <source>
        <dbReference type="Google" id="ProtNLM"/>
    </source>
</evidence>
<dbReference type="InterPro" id="IPR003961">
    <property type="entry name" value="FN3_dom"/>
</dbReference>
<name>A0A4W3IYG0_CALMI</name>
<dbReference type="PANTHER" id="PTHR14340">
    <property type="entry name" value="MICROFIBRIL-ASSOCIATED GLYCOPROTEIN 3"/>
    <property type="match status" value="1"/>
</dbReference>
<dbReference type="Proteomes" id="UP000314986">
    <property type="component" value="Unassembled WGS sequence"/>
</dbReference>
<dbReference type="FunFam" id="2.60.40.10:FF:000002">
    <property type="entry name" value="Titin a"/>
    <property type="match status" value="2"/>
</dbReference>
<dbReference type="PANTHER" id="PTHR14340:SF13">
    <property type="entry name" value="TITIN"/>
    <property type="match status" value="1"/>
</dbReference>
<protein>
    <recommendedName>
        <fullName evidence="7">Ig-like domain-containing protein</fullName>
    </recommendedName>
</protein>
<evidence type="ECO:0000313" key="5">
    <source>
        <dbReference type="Ensembl" id="ENSCMIP00000032396.1"/>
    </source>
</evidence>
<dbReference type="PROSITE" id="PS50835">
    <property type="entry name" value="IG_LIKE"/>
    <property type="match status" value="2"/>
</dbReference>
<keyword evidence="6" id="KW-1185">Reference proteome</keyword>
<reference evidence="6" key="1">
    <citation type="journal article" date="2006" name="Science">
        <title>Ancient noncoding elements conserved in the human genome.</title>
        <authorList>
            <person name="Venkatesh B."/>
            <person name="Kirkness E.F."/>
            <person name="Loh Y.H."/>
            <person name="Halpern A.L."/>
            <person name="Lee A.P."/>
            <person name="Johnson J."/>
            <person name="Dandona N."/>
            <person name="Viswanathan L.D."/>
            <person name="Tay A."/>
            <person name="Venter J.C."/>
            <person name="Strausberg R.L."/>
            <person name="Brenner S."/>
        </authorList>
    </citation>
    <scope>NUCLEOTIDE SEQUENCE [LARGE SCALE GENOMIC DNA]</scope>
</reference>
<evidence type="ECO:0000259" key="4">
    <source>
        <dbReference type="PROSITE" id="PS50853"/>
    </source>
</evidence>
<organism evidence="5 6">
    <name type="scientific">Callorhinchus milii</name>
    <name type="common">Ghost shark</name>
    <dbReference type="NCBI Taxonomy" id="7868"/>
    <lineage>
        <taxon>Eukaryota</taxon>
        <taxon>Metazoa</taxon>
        <taxon>Chordata</taxon>
        <taxon>Craniata</taxon>
        <taxon>Vertebrata</taxon>
        <taxon>Chondrichthyes</taxon>
        <taxon>Holocephali</taxon>
        <taxon>Chimaeriformes</taxon>
        <taxon>Callorhinchidae</taxon>
        <taxon>Callorhinchus</taxon>
    </lineage>
</organism>
<dbReference type="AlphaFoldDB" id="A0A4W3IYG0"/>